<dbReference type="EMBL" id="CP002505">
    <property type="protein sequence ID" value="ADW74624.1"/>
    <property type="molecule type" value="Genomic_DNA"/>
</dbReference>
<dbReference type="Pfam" id="PF13468">
    <property type="entry name" value="Glyoxalase_3"/>
    <property type="match status" value="1"/>
</dbReference>
<gene>
    <name evidence="2" type="ordered locus">Rahaq_3030</name>
</gene>
<evidence type="ECO:0000259" key="1">
    <source>
        <dbReference type="Pfam" id="PF13468"/>
    </source>
</evidence>
<protein>
    <submittedName>
        <fullName evidence="2">Conserved uncharacterized protein</fullName>
    </submittedName>
</protein>
<dbReference type="AlphaFoldDB" id="A0A0H3FC56"/>
<reference evidence="3" key="1">
    <citation type="submission" date="2011-01" db="EMBL/GenBank/DDBJ databases">
        <title>Complete sequence of chromosome of Rahnella sp. Y9602.</title>
        <authorList>
            <consortium name="US DOE Joint Genome Institute"/>
            <person name="Lucas S."/>
            <person name="Copeland A."/>
            <person name="Lapidus A."/>
            <person name="Cheng J.-F."/>
            <person name="Goodwin L."/>
            <person name="Pitluck S."/>
            <person name="Lu M."/>
            <person name="Detter J.C."/>
            <person name="Han C."/>
            <person name="Tapia R."/>
            <person name="Land M."/>
            <person name="Hauser L."/>
            <person name="Kyrpides N."/>
            <person name="Ivanova N."/>
            <person name="Ovchinnikova G."/>
            <person name="Pagani I."/>
            <person name="Sobecky P.A."/>
            <person name="Martinez R.J."/>
            <person name="Woyke T."/>
        </authorList>
    </citation>
    <scope>NUCLEOTIDE SEQUENCE [LARGE SCALE GENOMIC DNA]</scope>
    <source>
        <strain evidence="3">Y9602</strain>
    </source>
</reference>
<dbReference type="Gene3D" id="3.10.180.10">
    <property type="entry name" value="2,3-Dihydroxybiphenyl 1,2-Dioxygenase, domain 1"/>
    <property type="match status" value="1"/>
</dbReference>
<organism evidence="2 3">
    <name type="scientific">Rahnella sp. (strain Y9602)</name>
    <dbReference type="NCBI Taxonomy" id="2703885"/>
    <lineage>
        <taxon>Bacteria</taxon>
        <taxon>Pseudomonadati</taxon>
        <taxon>Pseudomonadota</taxon>
        <taxon>Gammaproteobacteria</taxon>
        <taxon>Enterobacterales</taxon>
        <taxon>Yersiniaceae</taxon>
        <taxon>Rahnella</taxon>
    </lineage>
</organism>
<proteinExistence type="predicted"/>
<feature type="domain" description="Glyoxalase-like" evidence="1">
    <location>
        <begin position="14"/>
        <end position="191"/>
    </location>
</feature>
<name>A0A0H3FC56_RAHSY</name>
<dbReference type="GeneID" id="95416393"/>
<reference evidence="2 3" key="2">
    <citation type="journal article" date="2012" name="J. Bacteriol.">
        <title>Complete Genome Sequence of Rahnella sp. Strain Y9602, a Gammaproteobacterium Isolate from Metal- and Radionuclide-Contaminated Soil.</title>
        <authorList>
            <person name="Martinez R.J."/>
            <person name="Bruce D."/>
            <person name="Detter C."/>
            <person name="Goodwin L.A."/>
            <person name="Han J."/>
            <person name="Han C.S."/>
            <person name="Held B."/>
            <person name="Land M.L."/>
            <person name="Mikhailova N."/>
            <person name="Nolan M."/>
            <person name="Pennacchio L."/>
            <person name="Pitluck S."/>
            <person name="Tapia R."/>
            <person name="Woyke T."/>
            <person name="Sobecky P.A."/>
        </authorList>
    </citation>
    <scope>NUCLEOTIDE SEQUENCE [LARGE SCALE GENOMIC DNA]</scope>
    <source>
        <strain evidence="2 3">Y9602</strain>
    </source>
</reference>
<sequence>MTEAQHSQPLRPQLDHVVINVAEQLDQAGQQFRRLGFHLTPRGHHSLGSSNHLAIFGENYLELLGYEPGNAHTRKDLWQAPLGLTGLVWKTQNSSAVYEHLQQQDIAGSAPAEFFRPVGLNDGTSPNARFRTVPLAASRVPNGRSFFCHHLTPELVWRNEWQHHPNGVADITGFVISAANPQEAAQVYGELFGVSALEFKPQEVVLRAGRATVRFITPEQAAAEFGIVPEGENGSARMVGLEFATRSLEAVRNSLRVGEIPFRDDVNRVSVRAADGLGVALGFSEE</sequence>
<dbReference type="OrthoDB" id="9812467at2"/>
<accession>A0A0H3FC56</accession>
<dbReference type="PANTHER" id="PTHR40265">
    <property type="entry name" value="BLL2707 PROTEIN"/>
    <property type="match status" value="1"/>
</dbReference>
<dbReference type="PANTHER" id="PTHR40265:SF1">
    <property type="entry name" value="GLYOXALASE-LIKE DOMAIN-CONTAINING PROTEIN"/>
    <property type="match status" value="1"/>
</dbReference>
<dbReference type="InterPro" id="IPR025870">
    <property type="entry name" value="Glyoxalase-like_dom"/>
</dbReference>
<dbReference type="RefSeq" id="WP_013576320.1">
    <property type="nucleotide sequence ID" value="NC_015061.1"/>
</dbReference>
<dbReference type="KEGG" id="rah:Rahaq_3030"/>
<dbReference type="HOGENOM" id="CLU_072991_0_0_6"/>
<dbReference type="InterPro" id="IPR029068">
    <property type="entry name" value="Glyas_Bleomycin-R_OHBP_Dase"/>
</dbReference>
<evidence type="ECO:0000313" key="2">
    <source>
        <dbReference type="EMBL" id="ADW74624.1"/>
    </source>
</evidence>
<dbReference type="SUPFAM" id="SSF54593">
    <property type="entry name" value="Glyoxalase/Bleomycin resistance protein/Dihydroxybiphenyl dioxygenase"/>
    <property type="match status" value="1"/>
</dbReference>
<evidence type="ECO:0000313" key="3">
    <source>
        <dbReference type="Proteomes" id="UP000007257"/>
    </source>
</evidence>
<dbReference type="Proteomes" id="UP000007257">
    <property type="component" value="Chromosome"/>
</dbReference>
<dbReference type="eggNOG" id="COG0346">
    <property type="taxonomic scope" value="Bacteria"/>
</dbReference>